<dbReference type="AlphaFoldDB" id="A0A0C2W7X3"/>
<dbReference type="Proteomes" id="UP000054097">
    <property type="component" value="Unassembled WGS sequence"/>
</dbReference>
<evidence type="ECO:0000313" key="2">
    <source>
        <dbReference type="EMBL" id="KIM22533.1"/>
    </source>
</evidence>
<protein>
    <submittedName>
        <fullName evidence="2">Uncharacterized protein</fullName>
    </submittedName>
</protein>
<dbReference type="HOGENOM" id="CLU_2238270_0_0_1"/>
<accession>A0A0C2W7X3</accession>
<dbReference type="EMBL" id="KN824354">
    <property type="protein sequence ID" value="KIM22533.1"/>
    <property type="molecule type" value="Genomic_DNA"/>
</dbReference>
<reference evidence="2 3" key="1">
    <citation type="submission" date="2014-04" db="EMBL/GenBank/DDBJ databases">
        <authorList>
            <consortium name="DOE Joint Genome Institute"/>
            <person name="Kuo A."/>
            <person name="Zuccaro A."/>
            <person name="Kohler A."/>
            <person name="Nagy L.G."/>
            <person name="Floudas D."/>
            <person name="Copeland A."/>
            <person name="Barry K.W."/>
            <person name="Cichocki N."/>
            <person name="Veneault-Fourrey C."/>
            <person name="LaButti K."/>
            <person name="Lindquist E.A."/>
            <person name="Lipzen A."/>
            <person name="Lundell T."/>
            <person name="Morin E."/>
            <person name="Murat C."/>
            <person name="Sun H."/>
            <person name="Tunlid A."/>
            <person name="Henrissat B."/>
            <person name="Grigoriev I.V."/>
            <person name="Hibbett D.S."/>
            <person name="Martin F."/>
            <person name="Nordberg H.P."/>
            <person name="Cantor M.N."/>
            <person name="Hua S.X."/>
        </authorList>
    </citation>
    <scope>NUCLEOTIDE SEQUENCE [LARGE SCALE GENOMIC DNA]</scope>
    <source>
        <strain evidence="2 3">MAFF 305830</strain>
    </source>
</reference>
<gene>
    <name evidence="2" type="ORF">M408DRAFT_28660</name>
</gene>
<feature type="region of interest" description="Disordered" evidence="1">
    <location>
        <begin position="82"/>
        <end position="105"/>
    </location>
</feature>
<name>A0A0C2W7X3_SERVB</name>
<organism evidence="2 3">
    <name type="scientific">Serendipita vermifera MAFF 305830</name>
    <dbReference type="NCBI Taxonomy" id="933852"/>
    <lineage>
        <taxon>Eukaryota</taxon>
        <taxon>Fungi</taxon>
        <taxon>Dikarya</taxon>
        <taxon>Basidiomycota</taxon>
        <taxon>Agaricomycotina</taxon>
        <taxon>Agaricomycetes</taxon>
        <taxon>Sebacinales</taxon>
        <taxon>Serendipitaceae</taxon>
        <taxon>Serendipita</taxon>
    </lineage>
</organism>
<keyword evidence="3" id="KW-1185">Reference proteome</keyword>
<evidence type="ECO:0000313" key="3">
    <source>
        <dbReference type="Proteomes" id="UP000054097"/>
    </source>
</evidence>
<evidence type="ECO:0000256" key="1">
    <source>
        <dbReference type="SAM" id="MobiDB-lite"/>
    </source>
</evidence>
<reference evidence="3" key="2">
    <citation type="submission" date="2015-01" db="EMBL/GenBank/DDBJ databases">
        <title>Evolutionary Origins and Diversification of the Mycorrhizal Mutualists.</title>
        <authorList>
            <consortium name="DOE Joint Genome Institute"/>
            <consortium name="Mycorrhizal Genomics Consortium"/>
            <person name="Kohler A."/>
            <person name="Kuo A."/>
            <person name="Nagy L.G."/>
            <person name="Floudas D."/>
            <person name="Copeland A."/>
            <person name="Barry K.W."/>
            <person name="Cichocki N."/>
            <person name="Veneault-Fourrey C."/>
            <person name="LaButti K."/>
            <person name="Lindquist E.A."/>
            <person name="Lipzen A."/>
            <person name="Lundell T."/>
            <person name="Morin E."/>
            <person name="Murat C."/>
            <person name="Riley R."/>
            <person name="Ohm R."/>
            <person name="Sun H."/>
            <person name="Tunlid A."/>
            <person name="Henrissat B."/>
            <person name="Grigoriev I.V."/>
            <person name="Hibbett D.S."/>
            <person name="Martin F."/>
        </authorList>
    </citation>
    <scope>NUCLEOTIDE SEQUENCE [LARGE SCALE GENOMIC DNA]</scope>
    <source>
        <strain evidence="3">MAFF 305830</strain>
    </source>
</reference>
<proteinExistence type="predicted"/>
<sequence>MGIIALPAWFERRCSALPRSVLTLLDDWLSSIREQYQKLEAKVPKGSHNLFDYNDVFETAIESVEELLNALAKEPDFAFPGKRLASVTDGPPPQHRNVEGDADSS</sequence>